<reference evidence="1 2" key="1">
    <citation type="submission" date="2024-03" db="EMBL/GenBank/DDBJ databases">
        <title>The Acrasis kona genome and developmental transcriptomes reveal deep origins of eukaryotic multicellular pathways.</title>
        <authorList>
            <person name="Sheikh S."/>
            <person name="Fu C.-J."/>
            <person name="Brown M.W."/>
            <person name="Baldauf S.L."/>
        </authorList>
    </citation>
    <scope>NUCLEOTIDE SEQUENCE [LARGE SCALE GENOMIC DNA]</scope>
    <source>
        <strain evidence="1 2">ATCC MYA-3509</strain>
    </source>
</reference>
<dbReference type="AlphaFoldDB" id="A0AAW2YGU2"/>
<proteinExistence type="predicted"/>
<gene>
    <name evidence="1" type="ORF">AKO1_006259</name>
</gene>
<organism evidence="1 2">
    <name type="scientific">Acrasis kona</name>
    <dbReference type="NCBI Taxonomy" id="1008807"/>
    <lineage>
        <taxon>Eukaryota</taxon>
        <taxon>Discoba</taxon>
        <taxon>Heterolobosea</taxon>
        <taxon>Tetramitia</taxon>
        <taxon>Eutetramitia</taxon>
        <taxon>Acrasidae</taxon>
        <taxon>Acrasis</taxon>
    </lineage>
</organism>
<dbReference type="Proteomes" id="UP001431209">
    <property type="component" value="Unassembled WGS sequence"/>
</dbReference>
<accession>A0AAW2YGU2</accession>
<evidence type="ECO:0000313" key="2">
    <source>
        <dbReference type="Proteomes" id="UP001431209"/>
    </source>
</evidence>
<evidence type="ECO:0000313" key="1">
    <source>
        <dbReference type="EMBL" id="KAL0476352.1"/>
    </source>
</evidence>
<protein>
    <submittedName>
        <fullName evidence="1">Uncharacterized protein</fullName>
    </submittedName>
</protein>
<dbReference type="EMBL" id="JAOPGA020000019">
    <property type="protein sequence ID" value="KAL0476352.1"/>
    <property type="molecule type" value="Genomic_DNA"/>
</dbReference>
<comment type="caution">
    <text evidence="1">The sequence shown here is derived from an EMBL/GenBank/DDBJ whole genome shotgun (WGS) entry which is preliminary data.</text>
</comment>
<sequence>MLIYIFLQNMKNITVSIALLLSLLVLCSSFKIGLRKCRPKPNQKQVIIPLPRYSTSAINRMYDLTTANLAKSCLNFKKYFIFKQRSKEYKHKTAKILKKYKRYRRSAKHSLSKRNKKHLNRIAKKIYKKYSKSKDAYRKFDQKKSSYLKKALLYRRKVKRFTTRGDVLSSKLFLESSNEKLIAKRLILQSDKDRKTAALLRKKVDKIKKIVLKNGHKCIRH</sequence>
<name>A0AAW2YGU2_9EUKA</name>
<keyword evidence="2" id="KW-1185">Reference proteome</keyword>